<feature type="domain" description="Condensin complex subunit 1 N-terminal" evidence="13">
    <location>
        <begin position="98"/>
        <end position="260"/>
    </location>
</feature>
<evidence type="ECO:0000256" key="11">
    <source>
        <dbReference type="SAM" id="MobiDB-lite"/>
    </source>
</evidence>
<evidence type="ECO:0000256" key="8">
    <source>
        <dbReference type="ARBA" id="ARBA00023242"/>
    </source>
</evidence>
<dbReference type="InterPro" id="IPR026003">
    <property type="entry name" value="Cohesin_HEAT"/>
</dbReference>
<accession>A0A6A1WAJ0</accession>
<evidence type="ECO:0000256" key="5">
    <source>
        <dbReference type="ARBA" id="ARBA00022618"/>
    </source>
</evidence>
<evidence type="ECO:0000256" key="7">
    <source>
        <dbReference type="ARBA" id="ARBA00023067"/>
    </source>
</evidence>
<evidence type="ECO:0000313" key="14">
    <source>
        <dbReference type="EMBL" id="KAB1222235.1"/>
    </source>
</evidence>
<proteinExistence type="inferred from homology"/>
<gene>
    <name evidence="14" type="ORF">CJ030_MR2G023473</name>
</gene>
<dbReference type="Pfam" id="PF12922">
    <property type="entry name" value="Cnd1_N"/>
    <property type="match status" value="1"/>
</dbReference>
<dbReference type="Proteomes" id="UP000516437">
    <property type="component" value="Chromosome 2"/>
</dbReference>
<dbReference type="GO" id="GO:0000779">
    <property type="term" value="C:condensed chromosome, centromeric region"/>
    <property type="evidence" value="ECO:0007669"/>
    <property type="project" value="TreeGrafter"/>
</dbReference>
<evidence type="ECO:0000256" key="1">
    <source>
        <dbReference type="ARBA" id="ARBA00004123"/>
    </source>
</evidence>
<dbReference type="InterPro" id="IPR016024">
    <property type="entry name" value="ARM-type_fold"/>
</dbReference>
<feature type="region of interest" description="Disordered" evidence="11">
    <location>
        <begin position="887"/>
        <end position="907"/>
    </location>
</feature>
<keyword evidence="15" id="KW-1185">Reference proteome</keyword>
<dbReference type="GO" id="GO:0000796">
    <property type="term" value="C:condensin complex"/>
    <property type="evidence" value="ECO:0007669"/>
    <property type="project" value="TreeGrafter"/>
</dbReference>
<evidence type="ECO:0000256" key="4">
    <source>
        <dbReference type="ARBA" id="ARBA00022454"/>
    </source>
</evidence>
<evidence type="ECO:0000256" key="3">
    <source>
        <dbReference type="ARBA" id="ARBA00009606"/>
    </source>
</evidence>
<dbReference type="InterPro" id="IPR026971">
    <property type="entry name" value="CND1/NCAPD3"/>
</dbReference>
<comment type="caution">
    <text evidence="14">The sequence shown here is derived from an EMBL/GenBank/DDBJ whole genome shotgun (WGS) entry which is preliminary data.</text>
</comment>
<dbReference type="InterPro" id="IPR011989">
    <property type="entry name" value="ARM-like"/>
</dbReference>
<feature type="region of interest" description="Disordered" evidence="11">
    <location>
        <begin position="1312"/>
        <end position="1334"/>
    </location>
</feature>
<dbReference type="Pfam" id="PF12765">
    <property type="entry name" value="Cohesin_HEAT"/>
    <property type="match status" value="1"/>
</dbReference>
<dbReference type="PIRSF" id="PIRSF017127">
    <property type="entry name" value="Condensin_D2"/>
    <property type="match status" value="1"/>
</dbReference>
<dbReference type="InterPro" id="IPR007673">
    <property type="entry name" value="Condensin_cplx_su1"/>
</dbReference>
<keyword evidence="8" id="KW-0539">Nucleus</keyword>
<feature type="compositionally biased region" description="Polar residues" evidence="11">
    <location>
        <begin position="898"/>
        <end position="907"/>
    </location>
</feature>
<evidence type="ECO:0000256" key="10">
    <source>
        <dbReference type="PIRNR" id="PIRNR017127"/>
    </source>
</evidence>
<dbReference type="Pfam" id="PF12717">
    <property type="entry name" value="Cnd1"/>
    <property type="match status" value="1"/>
</dbReference>
<evidence type="ECO:0000256" key="2">
    <source>
        <dbReference type="ARBA" id="ARBA00004286"/>
    </source>
</evidence>
<feature type="domain" description="Condensin complex subunit 1 C-terminal" evidence="12">
    <location>
        <begin position="1005"/>
        <end position="1064"/>
    </location>
</feature>
<keyword evidence="9 10" id="KW-0131">Cell cycle</keyword>
<dbReference type="InterPro" id="IPR032682">
    <property type="entry name" value="Cnd1_C"/>
</dbReference>
<keyword evidence="6 10" id="KW-0498">Mitosis</keyword>
<dbReference type="EMBL" id="RXIC02000020">
    <property type="protein sequence ID" value="KAB1222235.1"/>
    <property type="molecule type" value="Genomic_DNA"/>
</dbReference>
<evidence type="ECO:0000313" key="15">
    <source>
        <dbReference type="Proteomes" id="UP000516437"/>
    </source>
</evidence>
<evidence type="ECO:0000259" key="13">
    <source>
        <dbReference type="Pfam" id="PF12922"/>
    </source>
</evidence>
<dbReference type="GO" id="GO:0005634">
    <property type="term" value="C:nucleus"/>
    <property type="evidence" value="ECO:0007669"/>
    <property type="project" value="UniProtKB-SubCell"/>
</dbReference>
<organism evidence="14 15">
    <name type="scientific">Morella rubra</name>
    <name type="common">Chinese bayberry</name>
    <dbReference type="NCBI Taxonomy" id="262757"/>
    <lineage>
        <taxon>Eukaryota</taxon>
        <taxon>Viridiplantae</taxon>
        <taxon>Streptophyta</taxon>
        <taxon>Embryophyta</taxon>
        <taxon>Tracheophyta</taxon>
        <taxon>Spermatophyta</taxon>
        <taxon>Magnoliopsida</taxon>
        <taxon>eudicotyledons</taxon>
        <taxon>Gunneridae</taxon>
        <taxon>Pentapetalae</taxon>
        <taxon>rosids</taxon>
        <taxon>fabids</taxon>
        <taxon>Fagales</taxon>
        <taxon>Myricaceae</taxon>
        <taxon>Morella</taxon>
    </lineage>
</organism>
<evidence type="ECO:0000259" key="12">
    <source>
        <dbReference type="Pfam" id="PF12717"/>
    </source>
</evidence>
<dbReference type="PANTHER" id="PTHR14222">
    <property type="entry name" value="CONDENSIN"/>
    <property type="match status" value="1"/>
</dbReference>
<dbReference type="OrthoDB" id="436262at2759"/>
<keyword evidence="5 10" id="KW-0132">Cell division</keyword>
<dbReference type="SUPFAM" id="SSF48371">
    <property type="entry name" value="ARM repeat"/>
    <property type="match status" value="1"/>
</dbReference>
<dbReference type="GO" id="GO:0042393">
    <property type="term" value="F:histone binding"/>
    <property type="evidence" value="ECO:0007669"/>
    <property type="project" value="TreeGrafter"/>
</dbReference>
<dbReference type="InterPro" id="IPR024324">
    <property type="entry name" value="Condensin_cplx_su1_N"/>
</dbReference>
<name>A0A6A1WAJ0_9ROSI</name>
<dbReference type="GO" id="GO:0007076">
    <property type="term" value="P:mitotic chromosome condensation"/>
    <property type="evidence" value="ECO:0007669"/>
    <property type="project" value="InterPro"/>
</dbReference>
<comment type="subcellular location">
    <subcellularLocation>
        <location evidence="2">Chromosome</location>
    </subcellularLocation>
    <subcellularLocation>
        <location evidence="1">Nucleus</location>
    </subcellularLocation>
</comment>
<dbReference type="GO" id="GO:0010032">
    <property type="term" value="P:meiotic chromosome condensation"/>
    <property type="evidence" value="ECO:0007669"/>
    <property type="project" value="TreeGrafter"/>
</dbReference>
<dbReference type="Gene3D" id="1.25.10.10">
    <property type="entry name" value="Leucine-rich Repeat Variant"/>
    <property type="match status" value="2"/>
</dbReference>
<comment type="function">
    <text evidence="10">Regulatory subunit of the condensin complex, a complex required for conversion of interphase chromatin into mitotic-like condense chromosomes. The condensin complex probably introduces positive supercoils into relaxed DNA in the presence of type I topoisomerases and converts nicked DNA into positive knotted forms in the presence of type II topoisomerases.</text>
</comment>
<protein>
    <recommendedName>
        <fullName evidence="10">Condensin-1 complex subunit CAP-D2</fullName>
    </recommendedName>
</protein>
<evidence type="ECO:0000256" key="6">
    <source>
        <dbReference type="ARBA" id="ARBA00022776"/>
    </source>
</evidence>
<keyword evidence="7 10" id="KW-0226">DNA condensation</keyword>
<dbReference type="GO" id="GO:0051301">
    <property type="term" value="P:cell division"/>
    <property type="evidence" value="ECO:0007669"/>
    <property type="project" value="UniProtKB-KW"/>
</dbReference>
<dbReference type="FunFam" id="1.25.10.10:FF:000403">
    <property type="entry name" value="Condensin complex subunit 1"/>
    <property type="match status" value="1"/>
</dbReference>
<evidence type="ECO:0000256" key="9">
    <source>
        <dbReference type="ARBA" id="ARBA00023306"/>
    </source>
</evidence>
<dbReference type="PANTHER" id="PTHR14222:SF2">
    <property type="entry name" value="CONDENSIN COMPLEX SUBUNIT 1"/>
    <property type="match status" value="1"/>
</dbReference>
<sequence length="1408" mass="156115">MLRWHDVGDLEAFGEIADSPVQTTENVGNEAVPNVEIIRVIVSVSQDNPRYCMSELDIFIEESVSFDLSDKEIFCVEDQEVFDRVYSLFRNYATLPPSCKFNLVESLRSNFSVLLPNVDSLMRVSQSQDDETPVLDRVSSHRNAFKIYTFFLINIVIAEESNTVSNNNTKVTAATRRKQPINSWSWEPQRGRILNLIANSLEINLALLFGSSDPDENYLSFIVKNIFSMFENAILLKDSDTKDALCRIIAACATKYHYMAQSCASIMHLIHKYDFVVTHMADMVAGAEKKYADGSLASSLIREIGRTSPKDYVKDTSGAENIGRFLVELADRLPKLISTNIGVLVPHFGGESYKIRNALVGVLGKLVAKAFKDVEGEVSSKSVRLRTKQAMLEILLERCRDVSAYTRSRVLQVWSELCEEHSVSIGLWNQVAEIAAGRLEDKSAMVRKSALNLLIMMLQHNPFGPQLRIASFEATLGQYKRKLDELEPDVPLESSVDGLPSDEDAIKENGEVHDTDGHVLVKEQQESLTDSYLIQAGEGISQKDSPVPDVGNLEQTRALVASLEAGLRFSRCVSATMPALVQLMASSSASDVENTILMLMRCKQFQIDGSEACLRKMLPLVFSQDKSIYEAVENAFITIYIRKNPVETARNFSSLAVDSNIGDLAALEFIVAALVSKGDISNSMISALWDFFCFNVSGTTAEQSRGALSVLCMAAKSSPGVLGSHLQDIVDIGFGRWAKVEPLLARTACIAMQRLSEDDKKKFLSVSGTRVFGILESLITGFWLPGSIWYAAADEAIAAIYMIHPTPETLAANLVKKSLSSVFDCSGGNELQHEVDGGSASILTTVQAAKLSRYLFIISHVAMNQLIYIESCARKIQKQKVAKEKADTDAHNRHCNGTAPSGTLNDNSISTELGLATSEDAMLDNLSDRAEKEIISGASSGKNLIGHCASFLSKLCRNFSMMQKYLELQASGMLALCRFMVIDANFCDANLQLLFTVVESSPSEIVRSNCTIALGDLAVRFPNLLEPWTENMYARLRDPSASVRKNAVLVLSHLILNDMMKVKGSNPVYNLLPDILGKLSNQNLTRESFCNVMQFLIGSINKDKQMESLVEKLCNRFSGVTDITQLENISYCLSQLAFTEKGMKKLVESFKIYEHALLEDSVIDHFKNIISKAKKFAKPELKLCIEEFEDKLNKCHLEKKEQEVTARNAQIHKDKVGGTKELAGVRNIGEDSAESETAEASPVRKRYLTRLVRKIYVAGMVRLASNLECLVDDETEGEVIDPSNEGITQPINDSMKSQFVDLDECSRASSELTESEPAGIEVQSPTGPPNPDLRKAARKIRTAMFLHPQEVSGQSKGIAFVSVRKISFCYLEVRTTASAKRIVMLPIFVLISSLHEEGLPHHEWWLFR</sequence>
<keyword evidence="4" id="KW-0158">Chromosome</keyword>
<comment type="similarity">
    <text evidence="3 10">Belongs to the CND1 (condensin subunit 1) family.</text>
</comment>
<reference evidence="14 15" key="1">
    <citation type="journal article" date="2019" name="Plant Biotechnol. J.">
        <title>The red bayberry genome and genetic basis of sex determination.</title>
        <authorList>
            <person name="Jia H.M."/>
            <person name="Jia H.J."/>
            <person name="Cai Q.L."/>
            <person name="Wang Y."/>
            <person name="Zhao H.B."/>
            <person name="Yang W.F."/>
            <person name="Wang G.Y."/>
            <person name="Li Y.H."/>
            <person name="Zhan D.L."/>
            <person name="Shen Y.T."/>
            <person name="Niu Q.F."/>
            <person name="Chang L."/>
            <person name="Qiu J."/>
            <person name="Zhao L."/>
            <person name="Xie H.B."/>
            <person name="Fu W.Y."/>
            <person name="Jin J."/>
            <person name="Li X.W."/>
            <person name="Jiao Y."/>
            <person name="Zhou C.C."/>
            <person name="Tu T."/>
            <person name="Chai C.Y."/>
            <person name="Gao J.L."/>
            <person name="Fan L.J."/>
            <person name="van de Weg E."/>
            <person name="Wang J.Y."/>
            <person name="Gao Z.S."/>
        </authorList>
    </citation>
    <scope>NUCLEOTIDE SEQUENCE [LARGE SCALE GENOMIC DNA]</scope>
    <source>
        <tissue evidence="14">Leaves</tissue>
    </source>
</reference>